<dbReference type="PANTHER" id="PTHR23003:SF54">
    <property type="entry name" value="REGULATOR OF RDNA TRANSCRIPTION PROTEIN 5"/>
    <property type="match status" value="1"/>
</dbReference>
<dbReference type="GO" id="GO:0003729">
    <property type="term" value="F:mRNA binding"/>
    <property type="evidence" value="ECO:0007669"/>
    <property type="project" value="TreeGrafter"/>
</dbReference>
<comment type="similarity">
    <text evidence="2">Belongs to the RRT5 family.</text>
</comment>
<reference evidence="7 8" key="1">
    <citation type="submission" date="2020-03" db="EMBL/GenBank/DDBJ databases">
        <title>FDA dAtabase for Regulatory Grade micrObial Sequences (FDA-ARGOS): Supporting development and validation of Infectious Disease Dx tests.</title>
        <authorList>
            <person name="Campos J."/>
            <person name="Goldberg B."/>
            <person name="Tallon L."/>
            <person name="Sadzewicz L."/>
            <person name="Vavikolanu K."/>
            <person name="Mehta A."/>
            <person name="Aluvathingal J."/>
            <person name="Nadendla S."/>
            <person name="Nandy P."/>
            <person name="Geyer C."/>
            <person name="Yan Y."/>
            <person name="Sichtig H."/>
        </authorList>
    </citation>
    <scope>NUCLEOTIDE SEQUENCE [LARGE SCALE GENOMIC DNA]</scope>
    <source>
        <strain evidence="7 8">FDAARGOS_656</strain>
    </source>
</reference>
<dbReference type="InterPro" id="IPR035979">
    <property type="entry name" value="RBD_domain_sf"/>
</dbReference>
<dbReference type="GO" id="GO:1990904">
    <property type="term" value="C:ribonucleoprotein complex"/>
    <property type="evidence" value="ECO:0007669"/>
    <property type="project" value="TreeGrafter"/>
</dbReference>
<dbReference type="Pfam" id="PF00076">
    <property type="entry name" value="RRM_1"/>
    <property type="match status" value="1"/>
</dbReference>
<dbReference type="GO" id="GO:0005634">
    <property type="term" value="C:nucleus"/>
    <property type="evidence" value="ECO:0007669"/>
    <property type="project" value="TreeGrafter"/>
</dbReference>
<name>A0A8H6F030_CANAX</name>
<dbReference type="CDD" id="cd12409">
    <property type="entry name" value="RRM1_RRT5"/>
    <property type="match status" value="1"/>
</dbReference>
<gene>
    <name evidence="7" type="ORF">FOB64_005653</name>
</gene>
<evidence type="ECO:0000313" key="8">
    <source>
        <dbReference type="Proteomes" id="UP000536275"/>
    </source>
</evidence>
<evidence type="ECO:0000259" key="6">
    <source>
        <dbReference type="PROSITE" id="PS50102"/>
    </source>
</evidence>
<dbReference type="Proteomes" id="UP000536275">
    <property type="component" value="Unassembled WGS sequence"/>
</dbReference>
<protein>
    <recommendedName>
        <fullName evidence="3">Regulator of rDNA transcription protein 5</fullName>
    </recommendedName>
</protein>
<sequence>MASQLSNHYRIYIKNLSYSTSEKDLEELFGKFEPVNVLIPSYTIHFSRSGRHRPLGIAYAEFKTPEQIESVIKEFDGHVLKNRKIAVKKHMAYDPNNRRFSFKRKSSIKNGKRNQTGTLSSEMPVLVAKESLLHDDETVSIKQPKKTHSGKKELSMDTIMIQRVYGKVTDESLRDFFKEYNPSQIYIFKSRKPKLNPMNFTGSHVSVLAKLDASKIKLEDIIFNLKSRKLNGKHINMKPAYKSKVLEVEKAIAQSKSLENTEGCGDTSCNDSVVANEKTSIANKDGKNNDGENSAISLIGTVSNC</sequence>
<dbReference type="AlphaFoldDB" id="A0A8H6F030"/>
<dbReference type="SMART" id="SM00360">
    <property type="entry name" value="RRM"/>
    <property type="match status" value="1"/>
</dbReference>
<evidence type="ECO:0000256" key="5">
    <source>
        <dbReference type="PROSITE-ProRule" id="PRU00176"/>
    </source>
</evidence>
<dbReference type="InterPro" id="IPR000504">
    <property type="entry name" value="RRM_dom"/>
</dbReference>
<dbReference type="InterPro" id="IPR050374">
    <property type="entry name" value="RRT5_SRSF_SR"/>
</dbReference>
<accession>A0A8H6F030</accession>
<evidence type="ECO:0000256" key="3">
    <source>
        <dbReference type="ARBA" id="ARBA00015811"/>
    </source>
</evidence>
<keyword evidence="4 5" id="KW-0694">RNA-binding</keyword>
<dbReference type="InterPro" id="IPR034244">
    <property type="entry name" value="Rrt5_RRM1"/>
</dbReference>
<proteinExistence type="inferred from homology"/>
<evidence type="ECO:0000313" key="7">
    <source>
        <dbReference type="EMBL" id="KAF6062586.1"/>
    </source>
</evidence>
<evidence type="ECO:0000256" key="2">
    <source>
        <dbReference type="ARBA" id="ARBA00006567"/>
    </source>
</evidence>
<organism evidence="7 8">
    <name type="scientific">Candida albicans</name>
    <name type="common">Yeast</name>
    <dbReference type="NCBI Taxonomy" id="5476"/>
    <lineage>
        <taxon>Eukaryota</taxon>
        <taxon>Fungi</taxon>
        <taxon>Dikarya</taxon>
        <taxon>Ascomycota</taxon>
        <taxon>Saccharomycotina</taxon>
        <taxon>Pichiomycetes</taxon>
        <taxon>Debaryomycetaceae</taxon>
        <taxon>Candida/Lodderomyces clade</taxon>
        <taxon>Candida</taxon>
    </lineage>
</organism>
<dbReference type="InterPro" id="IPR012677">
    <property type="entry name" value="Nucleotide-bd_a/b_plait_sf"/>
</dbReference>
<dbReference type="Gene3D" id="3.30.70.330">
    <property type="match status" value="1"/>
</dbReference>
<feature type="domain" description="RRM" evidence="6">
    <location>
        <begin position="9"/>
        <end position="92"/>
    </location>
</feature>
<dbReference type="PROSITE" id="PS50102">
    <property type="entry name" value="RRM"/>
    <property type="match status" value="1"/>
</dbReference>
<dbReference type="EMBL" id="JABWAD010000061">
    <property type="protein sequence ID" value="KAF6062586.1"/>
    <property type="molecule type" value="Genomic_DNA"/>
</dbReference>
<evidence type="ECO:0000256" key="4">
    <source>
        <dbReference type="ARBA" id="ARBA00022884"/>
    </source>
</evidence>
<comment type="function">
    <text evidence="1">May be involved in the modulation of rDNA transcription.</text>
</comment>
<dbReference type="SUPFAM" id="SSF54928">
    <property type="entry name" value="RNA-binding domain, RBD"/>
    <property type="match status" value="1"/>
</dbReference>
<evidence type="ECO:0000256" key="1">
    <source>
        <dbReference type="ARBA" id="ARBA00003119"/>
    </source>
</evidence>
<dbReference type="PANTHER" id="PTHR23003">
    <property type="entry name" value="RNA RECOGNITION MOTIF RRM DOMAIN CONTAINING PROTEIN"/>
    <property type="match status" value="1"/>
</dbReference>
<comment type="caution">
    <text evidence="7">The sequence shown here is derived from an EMBL/GenBank/DDBJ whole genome shotgun (WGS) entry which is preliminary data.</text>
</comment>
<dbReference type="GO" id="GO:0005737">
    <property type="term" value="C:cytoplasm"/>
    <property type="evidence" value="ECO:0007669"/>
    <property type="project" value="TreeGrafter"/>
</dbReference>